<dbReference type="EMBL" id="JAKOGI010000101">
    <property type="protein sequence ID" value="KAJ8444295.1"/>
    <property type="molecule type" value="Genomic_DNA"/>
</dbReference>
<sequence length="371" mass="40747">MKERNYPTIENRGNCIIKDDDSDACRDPGGEIAIALQTPMCPLTYLPQQVAAKLSFTSYRSMRMSTIPMRSSSMSSSWSVCFRDSSGSEYEAHSEKEQGHDYECSLEAKSDVDENMGEGDGGPIISCDRANRRPSYFGVEDHGGGERRRRGGLPTAFKQGRAIELKGDEVSTDAGNMVRERMCGFVSIPQGLQIRTSGGSPVLEVRPELTMGRGWLSVDERLRRARDTYQSKKIAHESTKNEGVADKAVKPSEATVCGVPAGIERDVEVGHVLRRKDRGGGMGLNGSHVHDGEEGHISSADACIPVVHGEYESMRASIIVVKPTYVWMGSKGVHDGEESMELISEEVTFTNNYEGVLRKGFVVDDDPNFRV</sequence>
<dbReference type="Proteomes" id="UP001153076">
    <property type="component" value="Unassembled WGS sequence"/>
</dbReference>
<accession>A0A9Q1KJW1</accession>
<evidence type="ECO:0000313" key="1">
    <source>
        <dbReference type="EMBL" id="KAJ8444295.1"/>
    </source>
</evidence>
<gene>
    <name evidence="1" type="ORF">Cgig2_029708</name>
</gene>
<evidence type="ECO:0000313" key="2">
    <source>
        <dbReference type="Proteomes" id="UP001153076"/>
    </source>
</evidence>
<name>A0A9Q1KJW1_9CARY</name>
<protein>
    <submittedName>
        <fullName evidence="1">Uncharacterized protein</fullName>
    </submittedName>
</protein>
<reference evidence="1" key="1">
    <citation type="submission" date="2022-04" db="EMBL/GenBank/DDBJ databases">
        <title>Carnegiea gigantea Genome sequencing and assembly v2.</title>
        <authorList>
            <person name="Copetti D."/>
            <person name="Sanderson M.J."/>
            <person name="Burquez A."/>
            <person name="Wojciechowski M.F."/>
        </authorList>
    </citation>
    <scope>NUCLEOTIDE SEQUENCE</scope>
    <source>
        <strain evidence="1">SGP5-SGP5p</strain>
        <tissue evidence="1">Aerial part</tissue>
    </source>
</reference>
<dbReference type="AlphaFoldDB" id="A0A9Q1KJW1"/>
<comment type="caution">
    <text evidence="1">The sequence shown here is derived from an EMBL/GenBank/DDBJ whole genome shotgun (WGS) entry which is preliminary data.</text>
</comment>
<proteinExistence type="predicted"/>
<organism evidence="1 2">
    <name type="scientific">Carnegiea gigantea</name>
    <dbReference type="NCBI Taxonomy" id="171969"/>
    <lineage>
        <taxon>Eukaryota</taxon>
        <taxon>Viridiplantae</taxon>
        <taxon>Streptophyta</taxon>
        <taxon>Embryophyta</taxon>
        <taxon>Tracheophyta</taxon>
        <taxon>Spermatophyta</taxon>
        <taxon>Magnoliopsida</taxon>
        <taxon>eudicotyledons</taxon>
        <taxon>Gunneridae</taxon>
        <taxon>Pentapetalae</taxon>
        <taxon>Caryophyllales</taxon>
        <taxon>Cactineae</taxon>
        <taxon>Cactaceae</taxon>
        <taxon>Cactoideae</taxon>
        <taxon>Echinocereeae</taxon>
        <taxon>Carnegiea</taxon>
    </lineage>
</organism>
<keyword evidence="2" id="KW-1185">Reference proteome</keyword>